<dbReference type="RefSeq" id="WP_163233002.1">
    <property type="nucleotide sequence ID" value="NZ_WHZW01000035.1"/>
</dbReference>
<dbReference type="Proteomes" id="UP000469194">
    <property type="component" value="Unassembled WGS sequence"/>
</dbReference>
<name>A0A6N9Z949_9BIFI</name>
<reference evidence="2 3" key="1">
    <citation type="submission" date="2019-10" db="EMBL/GenBank/DDBJ databases">
        <title>Bifidobacterium from non-human primates.</title>
        <authorList>
            <person name="Modesto M."/>
        </authorList>
    </citation>
    <scope>NUCLEOTIDE SEQUENCE [LARGE SCALE GENOMIC DNA]</scope>
    <source>
        <strain evidence="2 3">TRE17</strain>
    </source>
</reference>
<evidence type="ECO:0000313" key="2">
    <source>
        <dbReference type="EMBL" id="NEG90605.1"/>
    </source>
</evidence>
<proteinExistence type="predicted"/>
<comment type="caution">
    <text evidence="2">The sequence shown here is derived from an EMBL/GenBank/DDBJ whole genome shotgun (WGS) entry which is preliminary data.</text>
</comment>
<gene>
    <name evidence="2" type="ORF">GFD25_11585</name>
</gene>
<dbReference type="AlphaFoldDB" id="A0A6N9Z949"/>
<protein>
    <submittedName>
        <fullName evidence="2">Uncharacterized protein</fullName>
    </submittedName>
</protein>
<dbReference type="EMBL" id="WHZW01000035">
    <property type="protein sequence ID" value="NEG90605.1"/>
    <property type="molecule type" value="Genomic_DNA"/>
</dbReference>
<accession>A0A6N9Z949</accession>
<feature type="region of interest" description="Disordered" evidence="1">
    <location>
        <begin position="1"/>
        <end position="31"/>
    </location>
</feature>
<evidence type="ECO:0000256" key="1">
    <source>
        <dbReference type="SAM" id="MobiDB-lite"/>
    </source>
</evidence>
<organism evidence="2 3">
    <name type="scientific">Bifidobacterium aerophilum</name>
    <dbReference type="NCBI Taxonomy" id="1798155"/>
    <lineage>
        <taxon>Bacteria</taxon>
        <taxon>Bacillati</taxon>
        <taxon>Actinomycetota</taxon>
        <taxon>Actinomycetes</taxon>
        <taxon>Bifidobacteriales</taxon>
        <taxon>Bifidobacteriaceae</taxon>
        <taxon>Bifidobacterium</taxon>
    </lineage>
</organism>
<sequence length="85" mass="9614">MRRSTMKVFRPQEQEAPRTIMDGQDHASRGDGIDSIDSLEAVKVSMAFRIEFGLQTRLREFCAVRGVKIGDFVNDAIREKLANEA</sequence>
<evidence type="ECO:0000313" key="3">
    <source>
        <dbReference type="Proteomes" id="UP000469194"/>
    </source>
</evidence>
<keyword evidence="3" id="KW-1185">Reference proteome</keyword>